<dbReference type="InterPro" id="IPR036390">
    <property type="entry name" value="WH_DNA-bd_sf"/>
</dbReference>
<comment type="caution">
    <text evidence="2">The sequence shown here is derived from an EMBL/GenBank/DDBJ whole genome shotgun (WGS) entry which is preliminary data.</text>
</comment>
<evidence type="ECO:0000313" key="2">
    <source>
        <dbReference type="EMBL" id="NDY95085.1"/>
    </source>
</evidence>
<accession>A0A845V549</accession>
<dbReference type="EMBL" id="JAAGSC010000037">
    <property type="protein sequence ID" value="NDY95085.1"/>
    <property type="molecule type" value="Genomic_DNA"/>
</dbReference>
<organism evidence="2 3">
    <name type="scientific">Wenzhouxiangella limi</name>
    <dbReference type="NCBI Taxonomy" id="2707351"/>
    <lineage>
        <taxon>Bacteria</taxon>
        <taxon>Pseudomonadati</taxon>
        <taxon>Pseudomonadota</taxon>
        <taxon>Gammaproteobacteria</taxon>
        <taxon>Chromatiales</taxon>
        <taxon>Wenzhouxiangellaceae</taxon>
        <taxon>Wenzhouxiangella</taxon>
    </lineage>
</organism>
<evidence type="ECO:0000313" key="3">
    <source>
        <dbReference type="Proteomes" id="UP000484885"/>
    </source>
</evidence>
<name>A0A845V549_9GAMM</name>
<reference evidence="2 3" key="1">
    <citation type="submission" date="2020-02" db="EMBL/GenBank/DDBJ databases">
        <authorList>
            <person name="Zhang X.-Y."/>
        </authorList>
    </citation>
    <scope>NUCLEOTIDE SEQUENCE [LARGE SCALE GENOMIC DNA]</scope>
    <source>
        <strain evidence="2 3">C33</strain>
    </source>
</reference>
<dbReference type="SUPFAM" id="SSF46785">
    <property type="entry name" value="Winged helix' DNA-binding domain"/>
    <property type="match status" value="1"/>
</dbReference>
<keyword evidence="3" id="KW-1185">Reference proteome</keyword>
<proteinExistence type="predicted"/>
<dbReference type="Proteomes" id="UP000484885">
    <property type="component" value="Unassembled WGS sequence"/>
</dbReference>
<sequence>MILSELRDYLKRNKRAALADMAMRFRTDPDALRGMLSKWISKGRVQKLPSGTACGGGCCRCDPQSIEIYEWRG</sequence>
<dbReference type="AlphaFoldDB" id="A0A845V549"/>
<dbReference type="Gene3D" id="1.10.10.10">
    <property type="entry name" value="Winged helix-like DNA-binding domain superfamily/Winged helix DNA-binding domain"/>
    <property type="match status" value="1"/>
</dbReference>
<protein>
    <submittedName>
        <fullName evidence="2">Sugar metabolism transcriptional regulator</fullName>
    </submittedName>
</protein>
<dbReference type="Pfam" id="PF09012">
    <property type="entry name" value="FeoC"/>
    <property type="match status" value="1"/>
</dbReference>
<gene>
    <name evidence="2" type="ORF">G3I74_05020</name>
</gene>
<evidence type="ECO:0000259" key="1">
    <source>
        <dbReference type="Pfam" id="PF09012"/>
    </source>
</evidence>
<feature type="domain" description="Transcriptional regulator HTH-type FeoC" evidence="1">
    <location>
        <begin position="2"/>
        <end position="70"/>
    </location>
</feature>
<dbReference type="InterPro" id="IPR015102">
    <property type="entry name" value="Tscrpt_reg_HTH_FeoC"/>
</dbReference>
<dbReference type="InterPro" id="IPR036388">
    <property type="entry name" value="WH-like_DNA-bd_sf"/>
</dbReference>